<dbReference type="Proteomes" id="UP000585474">
    <property type="component" value="Unassembled WGS sequence"/>
</dbReference>
<proteinExistence type="predicted"/>
<feature type="region of interest" description="Disordered" evidence="1">
    <location>
        <begin position="1"/>
        <end position="31"/>
    </location>
</feature>
<dbReference type="AlphaFoldDB" id="A0A7J0F425"/>
<feature type="region of interest" description="Disordered" evidence="1">
    <location>
        <begin position="50"/>
        <end position="75"/>
    </location>
</feature>
<accession>A0A7J0F425</accession>
<evidence type="ECO:0000313" key="3">
    <source>
        <dbReference type="Proteomes" id="UP000585474"/>
    </source>
</evidence>
<evidence type="ECO:0000256" key="1">
    <source>
        <dbReference type="SAM" id="MobiDB-lite"/>
    </source>
</evidence>
<dbReference type="EMBL" id="BJWL01000008">
    <property type="protein sequence ID" value="GFY93438.1"/>
    <property type="molecule type" value="Genomic_DNA"/>
</dbReference>
<comment type="caution">
    <text evidence="2">The sequence shown here is derived from an EMBL/GenBank/DDBJ whole genome shotgun (WGS) entry which is preliminary data.</text>
</comment>
<evidence type="ECO:0000313" key="2">
    <source>
        <dbReference type="EMBL" id="GFY93438.1"/>
    </source>
</evidence>
<keyword evidence="3" id="KW-1185">Reference proteome</keyword>
<gene>
    <name evidence="2" type="ORF">Acr_08g0018340</name>
</gene>
<protein>
    <submittedName>
        <fullName evidence="2">Uncharacterized protein</fullName>
    </submittedName>
</protein>
<reference evidence="2 3" key="1">
    <citation type="submission" date="2019-07" db="EMBL/GenBank/DDBJ databases">
        <title>De Novo Assembly of kiwifruit Actinidia rufa.</title>
        <authorList>
            <person name="Sugita-Konishi S."/>
            <person name="Sato K."/>
            <person name="Mori E."/>
            <person name="Abe Y."/>
            <person name="Kisaki G."/>
            <person name="Hamano K."/>
            <person name="Suezawa K."/>
            <person name="Otani M."/>
            <person name="Fukuda T."/>
            <person name="Manabe T."/>
            <person name="Gomi K."/>
            <person name="Tabuchi M."/>
            <person name="Akimitsu K."/>
            <person name="Kataoka I."/>
        </authorList>
    </citation>
    <scope>NUCLEOTIDE SEQUENCE [LARGE SCALE GENOMIC DNA]</scope>
    <source>
        <strain evidence="3">cv. Fuchu</strain>
    </source>
</reference>
<dbReference type="OrthoDB" id="1703123at2759"/>
<organism evidence="2 3">
    <name type="scientific">Actinidia rufa</name>
    <dbReference type="NCBI Taxonomy" id="165716"/>
    <lineage>
        <taxon>Eukaryota</taxon>
        <taxon>Viridiplantae</taxon>
        <taxon>Streptophyta</taxon>
        <taxon>Embryophyta</taxon>
        <taxon>Tracheophyta</taxon>
        <taxon>Spermatophyta</taxon>
        <taxon>Magnoliopsida</taxon>
        <taxon>eudicotyledons</taxon>
        <taxon>Gunneridae</taxon>
        <taxon>Pentapetalae</taxon>
        <taxon>asterids</taxon>
        <taxon>Ericales</taxon>
        <taxon>Actinidiaceae</taxon>
        <taxon>Actinidia</taxon>
    </lineage>
</organism>
<name>A0A7J0F425_9ERIC</name>
<sequence>MGHILPQFPHPTRPESASDPDTLLQFPQQFHPPELLELPERSRPVSFQTEFYDPVPRSPPYSVQFSSESTDDDRCPNPEIFAAEEEGRIRLSPSTGRTPMAEKEAVDELLSILVECMEGLNTRSRELLLRKFFAELEREESLEQFIVERLKQSRVKAISELCEKIESYNDKDNDLVMSRGTDVDDLIMSREVSESVEELSLKLERFKVRTVDVGGTIVKEEEKK</sequence>